<comment type="caution">
    <text evidence="2">The sequence shown here is derived from an EMBL/GenBank/DDBJ whole genome shotgun (WGS) entry which is preliminary data.</text>
</comment>
<proteinExistence type="predicted"/>
<sequence>MFGIKKAKNEKPHAHAYPGKANGVDFAAPSLIKEMIPGDKTQGEKVTDYAVEVGGTITPARYFRSFFAEIMSGNTWAGMLDSLIDGKYGNGDIDLAIHVLPSSNDKELDAIGRRIAGLISDLADEKDVRKIDAMRDEIADLKERQKRIRLNVERSFRVAIQVIASAPEYKGLVQLCRSLVQRFAGKSIFLRAADGRQLEALQAILPTAPAVRIQKERFFSLESSNVADLFPFGGGSLSHRSGVVIGKDRFGRPVWLDNWHPDLSNYHMCIIGRSGAGKTFSIMLIIHRSALYGRKIGIIDWKGEYGDFLAAIGCPHLELHERSRHRINPYDVEITELSDGTRYVDIEEAANSVQAVVFKMIRVYDSSALTGEVKVFIGNAIREQYKECGITEDPASLFESETREGRFGRRRKKMPELIGLYERMAASESETIRKAAEMLKPFTRAGNMPSYAIFDSQTNVELGSTPIFGFAINRLDQEIMRPIGLFIATRWMMERWAKRNPQAQKLLVIEECQNIFNDEDVGAVWAEAAYREGRSTNTGVVAVTQGLEVFTRSHAGMAAIKNSPVKLIGIQEPLDIDAVQGKLALTEGEAHFLVHQARKGDMVVKVDDQSVIVRIDASPFEHMLFTTDPNDPRYAERKRYIRDRMQGG</sequence>
<dbReference type="SUPFAM" id="SSF52540">
    <property type="entry name" value="P-loop containing nucleoside triphosphate hydrolases"/>
    <property type="match status" value="1"/>
</dbReference>
<dbReference type="Pfam" id="PF19044">
    <property type="entry name" value="P-loop_TraG"/>
    <property type="match status" value="1"/>
</dbReference>
<dbReference type="Gene3D" id="3.40.50.300">
    <property type="entry name" value="P-loop containing nucleotide triphosphate hydrolases"/>
    <property type="match status" value="2"/>
</dbReference>
<dbReference type="InterPro" id="IPR027417">
    <property type="entry name" value="P-loop_NTPase"/>
</dbReference>
<gene>
    <name evidence="2" type="ORF">BAA01_11485</name>
</gene>
<dbReference type="PANTHER" id="PTHR30121:SF6">
    <property type="entry name" value="SLR6007 PROTEIN"/>
    <property type="match status" value="1"/>
</dbReference>
<evidence type="ECO:0000313" key="2">
    <source>
        <dbReference type="EMBL" id="OUM86624.1"/>
    </source>
</evidence>
<evidence type="ECO:0000259" key="1">
    <source>
        <dbReference type="Pfam" id="PF19044"/>
    </source>
</evidence>
<organism evidence="2 3">
    <name type="scientific">Bacillus thermozeamaize</name>
    <dbReference type="NCBI Taxonomy" id="230954"/>
    <lineage>
        <taxon>Bacteria</taxon>
        <taxon>Bacillati</taxon>
        <taxon>Bacillota</taxon>
        <taxon>Bacilli</taxon>
        <taxon>Bacillales</taxon>
        <taxon>Bacillaceae</taxon>
        <taxon>Bacillus</taxon>
    </lineage>
</organism>
<feature type="domain" description="TraG P-loop" evidence="1">
    <location>
        <begin position="250"/>
        <end position="629"/>
    </location>
</feature>
<dbReference type="InterPro" id="IPR051162">
    <property type="entry name" value="T4SS_component"/>
</dbReference>
<reference evidence="3" key="1">
    <citation type="submission" date="2016-06" db="EMBL/GenBank/DDBJ databases">
        <authorList>
            <person name="Nascimento L."/>
            <person name="Pereira R.V."/>
            <person name="Martins L.F."/>
            <person name="Quaggio R.B."/>
            <person name="Silva A.M."/>
            <person name="Setubal J.C."/>
        </authorList>
    </citation>
    <scope>NUCLEOTIDE SEQUENCE [LARGE SCALE GENOMIC DNA]</scope>
</reference>
<dbReference type="PANTHER" id="PTHR30121">
    <property type="entry name" value="UNCHARACTERIZED PROTEIN YJGR-RELATED"/>
    <property type="match status" value="1"/>
</dbReference>
<protein>
    <recommendedName>
        <fullName evidence="1">TraG P-loop domain-containing protein</fullName>
    </recommendedName>
</protein>
<name>A0A1Y3PHN3_9BACI</name>
<dbReference type="InterPro" id="IPR043964">
    <property type="entry name" value="P-loop_TraG"/>
</dbReference>
<dbReference type="AlphaFoldDB" id="A0A1Y3PHN3"/>
<dbReference type="Proteomes" id="UP000196475">
    <property type="component" value="Unassembled WGS sequence"/>
</dbReference>
<evidence type="ECO:0000313" key="3">
    <source>
        <dbReference type="Proteomes" id="UP000196475"/>
    </source>
</evidence>
<dbReference type="EMBL" id="LZRT01000087">
    <property type="protein sequence ID" value="OUM86624.1"/>
    <property type="molecule type" value="Genomic_DNA"/>
</dbReference>
<accession>A0A1Y3PHN3</accession>